<evidence type="ECO:0000313" key="1">
    <source>
        <dbReference type="EMBL" id="SHG03905.1"/>
    </source>
</evidence>
<dbReference type="AlphaFoldDB" id="A0A1M5GJI0"/>
<dbReference type="Proteomes" id="UP000183988">
    <property type="component" value="Unassembled WGS sequence"/>
</dbReference>
<keyword evidence="2" id="KW-1185">Reference proteome</keyword>
<evidence type="ECO:0000313" key="2">
    <source>
        <dbReference type="Proteomes" id="UP000183988"/>
    </source>
</evidence>
<dbReference type="STRING" id="930117.SAMN05216225_101339"/>
<gene>
    <name evidence="1" type="ORF">SAMN05216225_101339</name>
</gene>
<organism evidence="1 2">
    <name type="scientific">Ornithinibacillus halophilus</name>
    <dbReference type="NCBI Taxonomy" id="930117"/>
    <lineage>
        <taxon>Bacteria</taxon>
        <taxon>Bacillati</taxon>
        <taxon>Bacillota</taxon>
        <taxon>Bacilli</taxon>
        <taxon>Bacillales</taxon>
        <taxon>Bacillaceae</taxon>
        <taxon>Ornithinibacillus</taxon>
    </lineage>
</organism>
<dbReference type="EMBL" id="FQVW01000013">
    <property type="protein sequence ID" value="SHG03905.1"/>
    <property type="molecule type" value="Genomic_DNA"/>
</dbReference>
<sequence length="71" mass="7738">MARVYLSNHANHEGEVVKSGSACHSPIYVEYVGDVGGDCHFPNFVEYIGGACHSSNFVDNNWDEVGTLPTH</sequence>
<name>A0A1M5GJI0_9BACI</name>
<accession>A0A1M5GJI0</accession>
<reference evidence="1 2" key="1">
    <citation type="submission" date="2016-11" db="EMBL/GenBank/DDBJ databases">
        <authorList>
            <person name="Jaros S."/>
            <person name="Januszkiewicz K."/>
            <person name="Wedrychowicz H."/>
        </authorList>
    </citation>
    <scope>NUCLEOTIDE SEQUENCE [LARGE SCALE GENOMIC DNA]</scope>
    <source>
        <strain evidence="1 2">IBRC-M 10683</strain>
    </source>
</reference>
<proteinExistence type="predicted"/>
<protein>
    <submittedName>
        <fullName evidence="1">Uncharacterized protein</fullName>
    </submittedName>
</protein>